<dbReference type="CTD" id="10208"/>
<feature type="compositionally biased region" description="Acidic residues" evidence="1">
    <location>
        <begin position="646"/>
        <end position="658"/>
    </location>
</feature>
<dbReference type="PANTHER" id="PTHR15294">
    <property type="entry name" value="RETINOVIN-RELATED"/>
    <property type="match status" value="1"/>
</dbReference>
<feature type="compositionally biased region" description="Polar residues" evidence="1">
    <location>
        <begin position="735"/>
        <end position="753"/>
    </location>
</feature>
<dbReference type="RefSeq" id="XP_019727272.1">
    <property type="nucleotide sequence ID" value="XM_019871713.1"/>
</dbReference>
<feature type="compositionally biased region" description="Basic and acidic residues" evidence="1">
    <location>
        <begin position="119"/>
        <end position="132"/>
    </location>
</feature>
<feature type="region of interest" description="Disordered" evidence="1">
    <location>
        <begin position="785"/>
        <end position="815"/>
    </location>
</feature>
<dbReference type="OrthoDB" id="6160353at2759"/>
<dbReference type="Ensembl" id="ENSHCOT00000016218.1">
    <property type="protein sequence ID" value="ENSHCOP00000009948.1"/>
    <property type="gene ID" value="ENSHCOG00000012474.1"/>
</dbReference>
<dbReference type="Pfam" id="PF15509">
    <property type="entry name" value="DUF4650"/>
    <property type="match status" value="1"/>
</dbReference>
<protein>
    <submittedName>
        <fullName evidence="3">Ubiquitin specific peptidase like 1</fullName>
    </submittedName>
</protein>
<evidence type="ECO:0000259" key="2">
    <source>
        <dbReference type="PROSITE" id="PS50235"/>
    </source>
</evidence>
<dbReference type="KEGG" id="hcq:109516894"/>
<evidence type="ECO:0000313" key="4">
    <source>
        <dbReference type="Proteomes" id="UP000264820"/>
    </source>
</evidence>
<organism evidence="3 4">
    <name type="scientific">Hippocampus comes</name>
    <name type="common">Tiger tail seahorse</name>
    <dbReference type="NCBI Taxonomy" id="109280"/>
    <lineage>
        <taxon>Eukaryota</taxon>
        <taxon>Metazoa</taxon>
        <taxon>Chordata</taxon>
        <taxon>Craniata</taxon>
        <taxon>Vertebrata</taxon>
        <taxon>Euteleostomi</taxon>
        <taxon>Actinopterygii</taxon>
        <taxon>Neopterygii</taxon>
        <taxon>Teleostei</taxon>
        <taxon>Neoteleostei</taxon>
        <taxon>Acanthomorphata</taxon>
        <taxon>Syngnathiaria</taxon>
        <taxon>Syngnathiformes</taxon>
        <taxon>Syngnathoidei</taxon>
        <taxon>Syngnathidae</taxon>
        <taxon>Hippocampus</taxon>
    </lineage>
</organism>
<proteinExistence type="predicted"/>
<dbReference type="PROSITE" id="PS50235">
    <property type="entry name" value="USP_3"/>
    <property type="match status" value="1"/>
</dbReference>
<dbReference type="InterPro" id="IPR028890">
    <property type="entry name" value="Peptidase_C98"/>
</dbReference>
<dbReference type="Proteomes" id="UP000264820">
    <property type="component" value="Unplaced"/>
</dbReference>
<dbReference type="GeneTree" id="ENSGT00390000002316"/>
<keyword evidence="4" id="KW-1185">Reference proteome</keyword>
<dbReference type="STRING" id="109280.ENSHCOP00000009948"/>
<feature type="domain" description="USP" evidence="2">
    <location>
        <begin position="268"/>
        <end position="531"/>
    </location>
</feature>
<dbReference type="OMA" id="CEDEVTR"/>
<evidence type="ECO:0000256" key="1">
    <source>
        <dbReference type="SAM" id="MobiDB-lite"/>
    </source>
</evidence>
<feature type="region of interest" description="Disordered" evidence="1">
    <location>
        <begin position="619"/>
        <end position="770"/>
    </location>
</feature>
<dbReference type="GO" id="GO:0032183">
    <property type="term" value="F:SUMO binding"/>
    <property type="evidence" value="ECO:0007669"/>
    <property type="project" value="Ensembl"/>
</dbReference>
<dbReference type="InterPro" id="IPR028889">
    <property type="entry name" value="USP"/>
</dbReference>
<dbReference type="RefSeq" id="XP_019727278.1">
    <property type="nucleotide sequence ID" value="XM_019871719.1"/>
</dbReference>
<feature type="region of interest" description="Disordered" evidence="1">
    <location>
        <begin position="107"/>
        <end position="242"/>
    </location>
</feature>
<feature type="compositionally biased region" description="Basic residues" evidence="1">
    <location>
        <begin position="664"/>
        <end position="675"/>
    </location>
</feature>
<dbReference type="RefSeq" id="XP_019727286.1">
    <property type="nucleotide sequence ID" value="XM_019871727.1"/>
</dbReference>
<dbReference type="PANTHER" id="PTHR15294:SF3">
    <property type="entry name" value="SUMO-SPECIFIC ISOPEPTIDASE USPL1"/>
    <property type="match status" value="1"/>
</dbReference>
<dbReference type="InterPro" id="IPR033505">
    <property type="entry name" value="USPL1"/>
</dbReference>
<reference evidence="3" key="2">
    <citation type="submission" date="2025-09" db="UniProtKB">
        <authorList>
            <consortium name="Ensembl"/>
        </authorList>
    </citation>
    <scope>IDENTIFICATION</scope>
</reference>
<dbReference type="InterPro" id="IPR029388">
    <property type="entry name" value="DUF4650"/>
</dbReference>
<feature type="compositionally biased region" description="Basic and acidic residues" evidence="1">
    <location>
        <begin position="189"/>
        <end position="198"/>
    </location>
</feature>
<dbReference type="GO" id="GO:0015030">
    <property type="term" value="C:Cajal body"/>
    <property type="evidence" value="ECO:0007669"/>
    <property type="project" value="Ensembl"/>
</dbReference>
<dbReference type="GO" id="GO:1904867">
    <property type="term" value="P:protein localization to Cajal body"/>
    <property type="evidence" value="ECO:0007669"/>
    <property type="project" value="Ensembl"/>
</dbReference>
<sequence>MVILPEWQRAAAADLGRSGAEVMPGEDAGSGARASTPVGYLGKVQERAASLDFCPWCASKGLRSSLRLCRLNLHESVTLCTEPQCLFPLVSRPLEDVLASLAPAETTTAAGGRKRKASSRTENEGDRQEVKVKCLRSGQLHTRAPSPVPSGPHETAVTHVEPSDGVPRLPQDRLSHQRAAATAVGPPRRLPEENSRTDDEGDGPAEQLAGGPRKPVDASGGFTSAAEGPVASPEEPVDTSLGTVPEQTAEIPDESVVREPFGVPAAPLFWKNAHNLCWLDVLLVVLVNCESLRRRKGRHEPRPAAVWRLMSGYDRARDALQAGSDEQARVRRDAAERLQNLRMAVFELLRPQLRCQLGQKESPVFAMPLLLAADSWAEPLFRTTFCWEFECAECKTVTRERVTKTLPTFTNVVPDWHPMRAAHWAVCNACGARRQRRSMKLERVAAVLALHFEEGVPHGDLDALAFTLEGRRHAVTALVQYDRRAEHFVAWTRTPSGSWLEFDDLKHPQSPLHPTLPVPAREMHLVFWEAQEASPGSGACSPSSTRPDSPPSRCVVPDRHFLAHGEEEESEVATADACEDVSISSVTLLDAFHGLSHDDIVTLTLTEVAADAPTDHAALLDDIPAPDSSSLTPEDPGETPPQSAESDADNDPDYDPASEEAPTRRKRISKVKHERAGRTANVKPSPQEVAAQASGPPPLGVRRASPVSSTGGPPSPPGDHNSRWSFLLSHHLANQRPNGTTPTPAQRPPSHSTPACKPQLLPMEDRHGHPLKAAEAFGAFGAAVQSPPAFSKSGSCHQSLSQIQAGSPPARGPPAVLSDTEALRYKLLKKLKAKKKKLAKLDRLLARRPDSAAPISPGGFLPQDLLLPSPSAAVSPDSSGFLDTLACRQDATPDAPQPPMHPENFLDEFFSMTPVAAQQAMEDETLRELELLLS</sequence>
<dbReference type="GeneID" id="109516894"/>
<name>A0A3Q2XXY7_HIPCM</name>
<accession>A0A3Q2XXY7</accession>
<evidence type="ECO:0000313" key="3">
    <source>
        <dbReference type="Ensembl" id="ENSHCOP00000009948.1"/>
    </source>
</evidence>
<dbReference type="Pfam" id="PF15499">
    <property type="entry name" value="Peptidase_C98"/>
    <property type="match status" value="1"/>
</dbReference>
<dbReference type="AlphaFoldDB" id="A0A3Q2XXY7"/>
<dbReference type="GO" id="GO:0016926">
    <property type="term" value="P:protein desumoylation"/>
    <property type="evidence" value="ECO:0007669"/>
    <property type="project" value="Ensembl"/>
</dbReference>
<dbReference type="GO" id="GO:0030576">
    <property type="term" value="P:Cajal body organization"/>
    <property type="evidence" value="ECO:0007669"/>
    <property type="project" value="Ensembl"/>
</dbReference>
<feature type="compositionally biased region" description="Polar residues" evidence="1">
    <location>
        <begin position="792"/>
        <end position="805"/>
    </location>
</feature>
<reference evidence="3" key="1">
    <citation type="submission" date="2025-08" db="UniProtKB">
        <authorList>
            <consortium name="Ensembl"/>
        </authorList>
    </citation>
    <scope>IDENTIFICATION</scope>
</reference>
<dbReference type="GO" id="GO:0016929">
    <property type="term" value="F:deSUMOylase activity"/>
    <property type="evidence" value="ECO:0007669"/>
    <property type="project" value="Ensembl"/>
</dbReference>